<dbReference type="GeneID" id="20091526"/>
<reference evidence="3" key="1">
    <citation type="submission" date="2013-12" db="EMBL/GenBank/DDBJ databases">
        <title>The Genome Sequence of Aphanomyces invadans NJM9701.</title>
        <authorList>
            <consortium name="The Broad Institute Genomics Platform"/>
            <person name="Russ C."/>
            <person name="Tyler B."/>
            <person name="van West P."/>
            <person name="Dieguez-Uribeondo J."/>
            <person name="Young S.K."/>
            <person name="Zeng Q."/>
            <person name="Gargeya S."/>
            <person name="Fitzgerald M."/>
            <person name="Abouelleil A."/>
            <person name="Alvarado L."/>
            <person name="Chapman S.B."/>
            <person name="Gainer-Dewar J."/>
            <person name="Goldberg J."/>
            <person name="Griggs A."/>
            <person name="Gujja S."/>
            <person name="Hansen M."/>
            <person name="Howarth C."/>
            <person name="Imamovic A."/>
            <person name="Ireland A."/>
            <person name="Larimer J."/>
            <person name="McCowan C."/>
            <person name="Murphy C."/>
            <person name="Pearson M."/>
            <person name="Poon T.W."/>
            <person name="Priest M."/>
            <person name="Roberts A."/>
            <person name="Saif S."/>
            <person name="Shea T."/>
            <person name="Sykes S."/>
            <person name="Wortman J."/>
            <person name="Nusbaum C."/>
            <person name="Birren B."/>
        </authorList>
    </citation>
    <scope>NUCLEOTIDE SEQUENCE [LARGE SCALE GENOMIC DNA]</scope>
    <source>
        <strain evidence="3">NJM9701</strain>
    </source>
</reference>
<feature type="compositionally biased region" description="Pro residues" evidence="1">
    <location>
        <begin position="272"/>
        <end position="288"/>
    </location>
</feature>
<protein>
    <recommendedName>
        <fullName evidence="2">WLM domain-containing protein</fullName>
    </recommendedName>
</protein>
<evidence type="ECO:0000256" key="1">
    <source>
        <dbReference type="SAM" id="MobiDB-lite"/>
    </source>
</evidence>
<dbReference type="SMART" id="SM00580">
    <property type="entry name" value="PUG"/>
    <property type="match status" value="1"/>
</dbReference>
<name>A0A024T9T7_9STRA</name>
<dbReference type="eggNOG" id="KOG4842">
    <property type="taxonomic scope" value="Eukaryota"/>
</dbReference>
<dbReference type="RefSeq" id="XP_008880565.1">
    <property type="nucleotide sequence ID" value="XM_008882343.1"/>
</dbReference>
<dbReference type="OrthoDB" id="49605at2759"/>
<accession>A0A024T9T7</accession>
<dbReference type="PROSITE" id="PS51397">
    <property type="entry name" value="WLM"/>
    <property type="match status" value="1"/>
</dbReference>
<evidence type="ECO:0000313" key="3">
    <source>
        <dbReference type="EMBL" id="ETV90808.1"/>
    </source>
</evidence>
<feature type="region of interest" description="Disordered" evidence="1">
    <location>
        <begin position="256"/>
        <end position="363"/>
    </location>
</feature>
<dbReference type="Pfam" id="PF09409">
    <property type="entry name" value="PUB"/>
    <property type="match status" value="1"/>
</dbReference>
<sequence length="490" mass="53699">MFRVRLATKEYCVALPPNGDATARYVKQYLVDNDEDLQVSPTQLRLMVKGKILADGDILDASQTVAAPALVHILPSQHEIEAMHAREAEAKRIHDIRMTRHVVNIQARNEELTSRAHASTTYKFHAIETLPNMPNEATARNILESLATDPGILAVLAQHKWHVGALVEMFPDGKVGVDPVCVLGLNENKGQRIRLRLRTDDLLGFRKFLTIKQVLFHELSHNDVSDHNPEFYQLMRQVEAECNAIPMTRTTPLVRSVVQQQSSVGHRLGLGPSPPLPSSGNLPQPPNTLPSAAPRPELQTPPHSHARPSQQPGVEKAPSSPEAALPRAVLDDASQPKDGSARRDHIADARSTTPKAPSTPLPLSMAPLAEWDDMALAMGGERVQQVHTAIHQLRTALLATASAHQTVATMQTLLANILSHPSDAKYKSFRKDNPRIARTIGSVAAAHDFLQSVGFEQDATHWTLQRHDPGLLWLGKTALETLVIASDGSN</sequence>
<dbReference type="InterPro" id="IPR013536">
    <property type="entry name" value="WLM_dom"/>
</dbReference>
<dbReference type="InterPro" id="IPR036339">
    <property type="entry name" value="PUB-like_dom_sf"/>
</dbReference>
<dbReference type="InterPro" id="IPR018997">
    <property type="entry name" value="PUB_domain"/>
</dbReference>
<dbReference type="Pfam" id="PF08325">
    <property type="entry name" value="WLM"/>
    <property type="match status" value="1"/>
</dbReference>
<organism evidence="3">
    <name type="scientific">Aphanomyces invadans</name>
    <dbReference type="NCBI Taxonomy" id="157072"/>
    <lineage>
        <taxon>Eukaryota</taxon>
        <taxon>Sar</taxon>
        <taxon>Stramenopiles</taxon>
        <taxon>Oomycota</taxon>
        <taxon>Saprolegniomycetes</taxon>
        <taxon>Saprolegniales</taxon>
        <taxon>Verrucalvaceae</taxon>
        <taxon>Aphanomyces</taxon>
    </lineage>
</organism>
<dbReference type="AlphaFoldDB" id="A0A024T9T7"/>
<dbReference type="VEuPathDB" id="FungiDB:H310_14476"/>
<dbReference type="PANTHER" id="PTHR47796">
    <property type="entry name" value="ZINC METALLOPROTEINASE-LIKE PROTEIN"/>
    <property type="match status" value="1"/>
</dbReference>
<dbReference type="SUPFAM" id="SSF143503">
    <property type="entry name" value="PUG domain-like"/>
    <property type="match status" value="1"/>
</dbReference>
<dbReference type="PANTHER" id="PTHR47796:SF1">
    <property type="entry name" value="OS08G0500800 PROTEIN"/>
    <property type="match status" value="1"/>
</dbReference>
<gene>
    <name evidence="3" type="ORF">H310_14476</name>
</gene>
<dbReference type="Gene3D" id="1.20.58.2190">
    <property type="match status" value="1"/>
</dbReference>
<evidence type="ECO:0000259" key="2">
    <source>
        <dbReference type="PROSITE" id="PS51397"/>
    </source>
</evidence>
<dbReference type="EMBL" id="KI914022">
    <property type="protein sequence ID" value="ETV90808.1"/>
    <property type="molecule type" value="Genomic_DNA"/>
</dbReference>
<feature type="compositionally biased region" description="Basic and acidic residues" evidence="1">
    <location>
        <begin position="339"/>
        <end position="348"/>
    </location>
</feature>
<feature type="domain" description="WLM" evidence="2">
    <location>
        <begin position="115"/>
        <end position="298"/>
    </location>
</feature>
<dbReference type="STRING" id="157072.A0A024T9T7"/>
<proteinExistence type="predicted"/>